<dbReference type="EMBL" id="KV878935">
    <property type="protein sequence ID" value="OJJ78512.1"/>
    <property type="molecule type" value="Genomic_DNA"/>
</dbReference>
<evidence type="ECO:0008006" key="3">
    <source>
        <dbReference type="Google" id="ProtNLM"/>
    </source>
</evidence>
<dbReference type="AlphaFoldDB" id="A0A1L9V3W1"/>
<reference evidence="2" key="1">
    <citation type="journal article" date="2017" name="Genome Biol.">
        <title>Comparative genomics reveals high biological diversity and specific adaptations in the industrially and medically important fungal genus Aspergillus.</title>
        <authorList>
            <person name="de Vries R.P."/>
            <person name="Riley R."/>
            <person name="Wiebenga A."/>
            <person name="Aguilar-Osorio G."/>
            <person name="Amillis S."/>
            <person name="Uchima C.A."/>
            <person name="Anderluh G."/>
            <person name="Asadollahi M."/>
            <person name="Askin M."/>
            <person name="Barry K."/>
            <person name="Battaglia E."/>
            <person name="Bayram O."/>
            <person name="Benocci T."/>
            <person name="Braus-Stromeyer S.A."/>
            <person name="Caldana C."/>
            <person name="Canovas D."/>
            <person name="Cerqueira G.C."/>
            <person name="Chen F."/>
            <person name="Chen W."/>
            <person name="Choi C."/>
            <person name="Clum A."/>
            <person name="Dos Santos R.A."/>
            <person name="Damasio A.R."/>
            <person name="Diallinas G."/>
            <person name="Emri T."/>
            <person name="Fekete E."/>
            <person name="Flipphi M."/>
            <person name="Freyberg S."/>
            <person name="Gallo A."/>
            <person name="Gournas C."/>
            <person name="Habgood R."/>
            <person name="Hainaut M."/>
            <person name="Harispe M.L."/>
            <person name="Henrissat B."/>
            <person name="Hilden K.S."/>
            <person name="Hope R."/>
            <person name="Hossain A."/>
            <person name="Karabika E."/>
            <person name="Karaffa L."/>
            <person name="Karanyi Z."/>
            <person name="Krasevec N."/>
            <person name="Kuo A."/>
            <person name="Kusch H."/>
            <person name="LaButti K."/>
            <person name="Lagendijk E.L."/>
            <person name="Lapidus A."/>
            <person name="Levasseur A."/>
            <person name="Lindquist E."/>
            <person name="Lipzen A."/>
            <person name="Logrieco A.F."/>
            <person name="MacCabe A."/>
            <person name="Maekelae M.R."/>
            <person name="Malavazi I."/>
            <person name="Melin P."/>
            <person name="Meyer V."/>
            <person name="Mielnichuk N."/>
            <person name="Miskei M."/>
            <person name="Molnar A.P."/>
            <person name="Mule G."/>
            <person name="Ngan C.Y."/>
            <person name="Orejas M."/>
            <person name="Orosz E."/>
            <person name="Ouedraogo J.P."/>
            <person name="Overkamp K.M."/>
            <person name="Park H.-S."/>
            <person name="Perrone G."/>
            <person name="Piumi F."/>
            <person name="Punt P.J."/>
            <person name="Ram A.F."/>
            <person name="Ramon A."/>
            <person name="Rauscher S."/>
            <person name="Record E."/>
            <person name="Riano-Pachon D.M."/>
            <person name="Robert V."/>
            <person name="Roehrig J."/>
            <person name="Ruller R."/>
            <person name="Salamov A."/>
            <person name="Salih N.S."/>
            <person name="Samson R.A."/>
            <person name="Sandor E."/>
            <person name="Sanguinetti M."/>
            <person name="Schuetze T."/>
            <person name="Sepcic K."/>
            <person name="Shelest E."/>
            <person name="Sherlock G."/>
            <person name="Sophianopoulou V."/>
            <person name="Squina F.M."/>
            <person name="Sun H."/>
            <person name="Susca A."/>
            <person name="Todd R.B."/>
            <person name="Tsang A."/>
            <person name="Unkles S.E."/>
            <person name="van de Wiele N."/>
            <person name="van Rossen-Uffink D."/>
            <person name="Oliveira J.V."/>
            <person name="Vesth T.C."/>
            <person name="Visser J."/>
            <person name="Yu J.-H."/>
            <person name="Zhou M."/>
            <person name="Andersen M.R."/>
            <person name="Archer D.B."/>
            <person name="Baker S.E."/>
            <person name="Benoit I."/>
            <person name="Brakhage A.A."/>
            <person name="Braus G.H."/>
            <person name="Fischer R."/>
            <person name="Frisvad J.C."/>
            <person name="Goldman G.H."/>
            <person name="Houbraken J."/>
            <person name="Oakley B."/>
            <person name="Pocsi I."/>
            <person name="Scazzocchio C."/>
            <person name="Seiboth B."/>
            <person name="vanKuyk P.A."/>
            <person name="Wortman J."/>
            <person name="Dyer P.S."/>
            <person name="Grigoriev I.V."/>
        </authorList>
    </citation>
    <scope>NUCLEOTIDE SEQUENCE [LARGE SCALE GENOMIC DNA]</scope>
    <source>
        <strain evidence="2">CBS 516.65</strain>
    </source>
</reference>
<protein>
    <recommendedName>
        <fullName evidence="3">Fungal N-terminal domain-containing protein</fullName>
    </recommendedName>
</protein>
<dbReference type="STRING" id="1160497.A0A1L9V3W1"/>
<evidence type="ECO:0000313" key="2">
    <source>
        <dbReference type="Proteomes" id="UP000184300"/>
    </source>
</evidence>
<gene>
    <name evidence="1" type="ORF">ASPGLDRAFT_1212373</name>
</gene>
<proteinExistence type="predicted"/>
<dbReference type="RefSeq" id="XP_022395210.1">
    <property type="nucleotide sequence ID" value="XM_022540216.1"/>
</dbReference>
<organism evidence="1 2">
    <name type="scientific">Aspergillus glaucus CBS 516.65</name>
    <dbReference type="NCBI Taxonomy" id="1160497"/>
    <lineage>
        <taxon>Eukaryota</taxon>
        <taxon>Fungi</taxon>
        <taxon>Dikarya</taxon>
        <taxon>Ascomycota</taxon>
        <taxon>Pezizomycotina</taxon>
        <taxon>Eurotiomycetes</taxon>
        <taxon>Eurotiomycetidae</taxon>
        <taxon>Eurotiales</taxon>
        <taxon>Aspergillaceae</taxon>
        <taxon>Aspergillus</taxon>
        <taxon>Aspergillus subgen. Aspergillus</taxon>
    </lineage>
</organism>
<accession>A0A1L9V3W1</accession>
<sequence>MSSATNTIHTQGGAVISGTLTASRDININHITTIRPLARALHHSFFTSDLFKQVQNELALLLVALDTTKENLEGTNSSDTLLSELDRELQNCHWTLLDLQAFKEHFENVGPDTQVTWERVGWRTEDLGEIRARLSSYTGILNFLSINMIKSSQAHVEQLLRVFIDEIHSGRREGSVVSNDSLSMNGREAWRQLRKELESVGISHEALTQNRYFILSTLKKAISQEGLGEDINIDIQDMDDLDETKDGFQVFAPANALRI</sequence>
<name>A0A1L9V3W1_ASPGL</name>
<keyword evidence="2" id="KW-1185">Reference proteome</keyword>
<dbReference type="VEuPathDB" id="FungiDB:ASPGLDRAFT_1212373"/>
<evidence type="ECO:0000313" key="1">
    <source>
        <dbReference type="EMBL" id="OJJ78512.1"/>
    </source>
</evidence>
<dbReference type="Proteomes" id="UP000184300">
    <property type="component" value="Unassembled WGS sequence"/>
</dbReference>
<dbReference type="OrthoDB" id="4368963at2759"/>
<dbReference type="GeneID" id="34456477"/>